<sequence>MVAVLGCQGMPGDANSELFHSRGLVNMGFYSKSDVRAGDLVYGLCDERAEYFNTGKPFQSLLSENGKFVDDFRVLFDEADDTSEYYKELVDVTLTSFLRHHGKYKTALGNVDNENSRIRRKCKGGIAWAVSNSRTIHFVLDGLEMQEVCEKSYIGNGYDETNGALPKKRSITGAELRWVYRNSHGENEARRNDIVKSVQFWKDFKRCKPPWEDAEFRHYFSAYKPLLPVGSKKSGCSIM</sequence>
<gene>
    <name evidence="1" type="ORF">FNU76_01625</name>
</gene>
<evidence type="ECO:0000313" key="1">
    <source>
        <dbReference type="EMBL" id="QDQ25160.1"/>
    </source>
</evidence>
<dbReference type="OrthoDB" id="8451383at2"/>
<name>A0A516SAI6_9NEIS</name>
<accession>A0A516SAI6</accession>
<dbReference type="Proteomes" id="UP000317550">
    <property type="component" value="Chromosome"/>
</dbReference>
<dbReference type="KEGG" id="cari:FNU76_01625"/>
<dbReference type="AlphaFoldDB" id="A0A516SAI6"/>
<dbReference type="EMBL" id="CP041730">
    <property type="protein sequence ID" value="QDQ25160.1"/>
    <property type="molecule type" value="Genomic_DNA"/>
</dbReference>
<evidence type="ECO:0000313" key="2">
    <source>
        <dbReference type="Proteomes" id="UP000317550"/>
    </source>
</evidence>
<organism evidence="1 2">
    <name type="scientific">Chitinimonas arctica</name>
    <dbReference type="NCBI Taxonomy" id="2594795"/>
    <lineage>
        <taxon>Bacteria</taxon>
        <taxon>Pseudomonadati</taxon>
        <taxon>Pseudomonadota</taxon>
        <taxon>Betaproteobacteria</taxon>
        <taxon>Neisseriales</taxon>
        <taxon>Chitinibacteraceae</taxon>
        <taxon>Chitinimonas</taxon>
    </lineage>
</organism>
<proteinExistence type="predicted"/>
<keyword evidence="2" id="KW-1185">Reference proteome</keyword>
<reference evidence="2" key="1">
    <citation type="submission" date="2019-07" db="EMBL/GenBank/DDBJ databases">
        <title>Chitinimonas sp. nov., isolated from Ny-Alesund, arctica soil.</title>
        <authorList>
            <person name="Xu Q."/>
            <person name="Peng F."/>
        </authorList>
    </citation>
    <scope>NUCLEOTIDE SEQUENCE [LARGE SCALE GENOMIC DNA]</scope>
    <source>
        <strain evidence="2">R3-44</strain>
    </source>
</reference>
<protein>
    <submittedName>
        <fullName evidence="1">Uncharacterized protein</fullName>
    </submittedName>
</protein>